<evidence type="ECO:0000313" key="3">
    <source>
        <dbReference type="Proteomes" id="UP000550707"/>
    </source>
</evidence>
<dbReference type="AlphaFoldDB" id="A0A7J8BYD3"/>
<feature type="compositionally biased region" description="Basic and acidic residues" evidence="1">
    <location>
        <begin position="108"/>
        <end position="119"/>
    </location>
</feature>
<comment type="caution">
    <text evidence="2">The sequence shown here is derived from an EMBL/GenBank/DDBJ whole genome shotgun (WGS) entry which is preliminary data.</text>
</comment>
<feature type="region of interest" description="Disordered" evidence="1">
    <location>
        <begin position="38"/>
        <end position="62"/>
    </location>
</feature>
<dbReference type="EMBL" id="JACASF010000022">
    <property type="protein sequence ID" value="KAF6403603.1"/>
    <property type="molecule type" value="Genomic_DNA"/>
</dbReference>
<dbReference type="InParanoid" id="A0A7J8BYD3"/>
<sequence>MFTVKDFKHTKTRERGKMNISVSATRMNQKTSLIQVTDFSPRATDGEAPWSRHTPPCGPRSTVPALGKMLSVTTLTSKPWFSPPFPCVLQSGSASSHVKGEVTPPSPRSREDEGLKERVVPSGHLVAPSEQLAWL</sequence>
<evidence type="ECO:0000313" key="2">
    <source>
        <dbReference type="EMBL" id="KAF6403603.1"/>
    </source>
</evidence>
<reference evidence="2 3" key="1">
    <citation type="journal article" date="2020" name="Nature">
        <title>Six reference-quality genomes reveal evolution of bat adaptations.</title>
        <authorList>
            <person name="Jebb D."/>
            <person name="Huang Z."/>
            <person name="Pippel M."/>
            <person name="Hughes G.M."/>
            <person name="Lavrichenko K."/>
            <person name="Devanna P."/>
            <person name="Winkler S."/>
            <person name="Jermiin L.S."/>
            <person name="Skirmuntt E.C."/>
            <person name="Katzourakis A."/>
            <person name="Burkitt-Gray L."/>
            <person name="Ray D.A."/>
            <person name="Sullivan K.A.M."/>
            <person name="Roscito J.G."/>
            <person name="Kirilenko B.M."/>
            <person name="Davalos L.M."/>
            <person name="Corthals A.P."/>
            <person name="Power M.L."/>
            <person name="Jones G."/>
            <person name="Ransome R.D."/>
            <person name="Dechmann D.K.N."/>
            <person name="Locatelli A.G."/>
            <person name="Puechmaille S.J."/>
            <person name="Fedrigo O."/>
            <person name="Jarvis E.D."/>
            <person name="Hiller M."/>
            <person name="Vernes S.C."/>
            <person name="Myers E.W."/>
            <person name="Teeling E.C."/>
        </authorList>
    </citation>
    <scope>NUCLEOTIDE SEQUENCE [LARGE SCALE GENOMIC DNA]</scope>
    <source>
        <strain evidence="2">MMolMol1</strain>
        <tissue evidence="2">Muscle</tissue>
    </source>
</reference>
<keyword evidence="3" id="KW-1185">Reference proteome</keyword>
<organism evidence="2 3">
    <name type="scientific">Molossus molossus</name>
    <name type="common">Pallas' mastiff bat</name>
    <name type="synonym">Vespertilio molossus</name>
    <dbReference type="NCBI Taxonomy" id="27622"/>
    <lineage>
        <taxon>Eukaryota</taxon>
        <taxon>Metazoa</taxon>
        <taxon>Chordata</taxon>
        <taxon>Craniata</taxon>
        <taxon>Vertebrata</taxon>
        <taxon>Euteleostomi</taxon>
        <taxon>Mammalia</taxon>
        <taxon>Eutheria</taxon>
        <taxon>Laurasiatheria</taxon>
        <taxon>Chiroptera</taxon>
        <taxon>Yangochiroptera</taxon>
        <taxon>Molossidae</taxon>
        <taxon>Molossus</taxon>
    </lineage>
</organism>
<gene>
    <name evidence="2" type="ORF">HJG59_010021</name>
</gene>
<proteinExistence type="predicted"/>
<accession>A0A7J8BYD3</accession>
<protein>
    <submittedName>
        <fullName evidence="2">Uncharacterized protein</fullName>
    </submittedName>
</protein>
<dbReference type="Proteomes" id="UP000550707">
    <property type="component" value="Unassembled WGS sequence"/>
</dbReference>
<feature type="region of interest" description="Disordered" evidence="1">
    <location>
        <begin position="92"/>
        <end position="123"/>
    </location>
</feature>
<evidence type="ECO:0000256" key="1">
    <source>
        <dbReference type="SAM" id="MobiDB-lite"/>
    </source>
</evidence>
<name>A0A7J8BYD3_MOLMO</name>